<evidence type="ECO:0000313" key="14">
    <source>
        <dbReference type="Proteomes" id="UP000440367"/>
    </source>
</evidence>
<keyword evidence="1" id="KW-0732">Signal</keyword>
<dbReference type="EMBL" id="QXGD01002534">
    <property type="protein sequence ID" value="KAE9187395.1"/>
    <property type="molecule type" value="Genomic_DNA"/>
</dbReference>
<dbReference type="Proteomes" id="UP000488956">
    <property type="component" value="Unassembled WGS sequence"/>
</dbReference>
<name>A0A6A3DU34_9STRA</name>
<dbReference type="EMBL" id="QXFX01002475">
    <property type="protein sequence ID" value="KAE9076642.1"/>
    <property type="molecule type" value="Genomic_DNA"/>
</dbReference>
<gene>
    <name evidence="9" type="ORF">PF001_g24672</name>
    <name evidence="8" type="ORF">PF002_g25608</name>
    <name evidence="7" type="ORF">PF004_g23177</name>
    <name evidence="6" type="ORF">PF005_g25397</name>
    <name evidence="4" type="ORF">PF007_g25436</name>
    <name evidence="10" type="ORF">PF008_g26339</name>
    <name evidence="2" type="ORF">PF009_g26115</name>
    <name evidence="5" type="ORF">PF010_g23817</name>
    <name evidence="3" type="ORF">PF011_g24239</name>
</gene>
<evidence type="ECO:0000313" key="13">
    <source>
        <dbReference type="Proteomes" id="UP000437068"/>
    </source>
</evidence>
<evidence type="ECO:0000313" key="16">
    <source>
        <dbReference type="Proteomes" id="UP000460718"/>
    </source>
</evidence>
<dbReference type="AlphaFoldDB" id="A0A6A3DU34"/>
<dbReference type="Proteomes" id="UP000441208">
    <property type="component" value="Unassembled WGS sequence"/>
</dbReference>
<dbReference type="Proteomes" id="UP000433483">
    <property type="component" value="Unassembled WGS sequence"/>
</dbReference>
<evidence type="ECO:0000313" key="3">
    <source>
        <dbReference type="EMBL" id="KAE8975997.1"/>
    </source>
</evidence>
<evidence type="ECO:0000313" key="5">
    <source>
        <dbReference type="EMBL" id="KAE9076642.1"/>
    </source>
</evidence>
<dbReference type="Proteomes" id="UP000440367">
    <property type="component" value="Unassembled WGS sequence"/>
</dbReference>
<dbReference type="EMBL" id="QXFZ01002723">
    <property type="protein sequence ID" value="KAE9074372.1"/>
    <property type="molecule type" value="Genomic_DNA"/>
</dbReference>
<evidence type="ECO:0008006" key="20">
    <source>
        <dbReference type="Google" id="ProtNLM"/>
    </source>
</evidence>
<dbReference type="Proteomes" id="UP000437068">
    <property type="component" value="Unassembled WGS sequence"/>
</dbReference>
<accession>A0A6A3DU34</accession>
<evidence type="ECO:0000313" key="4">
    <source>
        <dbReference type="EMBL" id="KAE9074372.1"/>
    </source>
</evidence>
<evidence type="ECO:0000313" key="18">
    <source>
        <dbReference type="Proteomes" id="UP000486351"/>
    </source>
</evidence>
<sequence>MGKTTVLYSKLFMQIWASLSIVTSGSRCETCIHTDTTEGSRMDASICTGIVKRCRRRKGKPG</sequence>
<evidence type="ECO:0000256" key="1">
    <source>
        <dbReference type="SAM" id="SignalP"/>
    </source>
</evidence>
<evidence type="ECO:0000313" key="12">
    <source>
        <dbReference type="Proteomes" id="UP000433483"/>
    </source>
</evidence>
<evidence type="ECO:0000313" key="15">
    <source>
        <dbReference type="Proteomes" id="UP000441208"/>
    </source>
</evidence>
<dbReference type="Proteomes" id="UP000476176">
    <property type="component" value="Unassembled WGS sequence"/>
</dbReference>
<organism evidence="2 11">
    <name type="scientific">Phytophthora fragariae</name>
    <dbReference type="NCBI Taxonomy" id="53985"/>
    <lineage>
        <taxon>Eukaryota</taxon>
        <taxon>Sar</taxon>
        <taxon>Stramenopiles</taxon>
        <taxon>Oomycota</taxon>
        <taxon>Peronosporomycetes</taxon>
        <taxon>Peronosporales</taxon>
        <taxon>Peronosporaceae</taxon>
        <taxon>Phytophthora</taxon>
    </lineage>
</organism>
<dbReference type="EMBL" id="QXGC01002440">
    <property type="protein sequence ID" value="KAE9186103.1"/>
    <property type="molecule type" value="Genomic_DNA"/>
</dbReference>
<dbReference type="Proteomes" id="UP000486351">
    <property type="component" value="Unassembled WGS sequence"/>
</dbReference>
<evidence type="ECO:0000313" key="8">
    <source>
        <dbReference type="EMBL" id="KAE9187395.1"/>
    </source>
</evidence>
<protein>
    <recommendedName>
        <fullName evidence="20">Secreted protein</fullName>
    </recommendedName>
</protein>
<evidence type="ECO:0000313" key="10">
    <source>
        <dbReference type="EMBL" id="KAE9287677.1"/>
    </source>
</evidence>
<dbReference type="EMBL" id="QXGF01002723">
    <property type="protein sequence ID" value="KAE8923636.1"/>
    <property type="molecule type" value="Genomic_DNA"/>
</dbReference>
<evidence type="ECO:0000313" key="6">
    <source>
        <dbReference type="EMBL" id="KAE9175451.1"/>
    </source>
</evidence>
<feature type="signal peptide" evidence="1">
    <location>
        <begin position="1"/>
        <end position="28"/>
    </location>
</feature>
<dbReference type="Proteomes" id="UP000429523">
    <property type="component" value="Unassembled WGS sequence"/>
</dbReference>
<dbReference type="EMBL" id="QXGB01002732">
    <property type="protein sequence ID" value="KAE9175451.1"/>
    <property type="molecule type" value="Genomic_DNA"/>
</dbReference>
<proteinExistence type="predicted"/>
<keyword evidence="12" id="KW-1185">Reference proteome</keyword>
<evidence type="ECO:0000313" key="9">
    <source>
        <dbReference type="EMBL" id="KAE9279532.1"/>
    </source>
</evidence>
<evidence type="ECO:0000313" key="17">
    <source>
        <dbReference type="Proteomes" id="UP000476176"/>
    </source>
</evidence>
<reference evidence="11 12" key="1">
    <citation type="submission" date="2018-08" db="EMBL/GenBank/DDBJ databases">
        <title>Genomic investigation of the strawberry pathogen Phytophthora fragariae indicates pathogenicity is determined by transcriptional variation in three key races.</title>
        <authorList>
            <person name="Adams T.M."/>
            <person name="Armitage A.D."/>
            <person name="Sobczyk M.K."/>
            <person name="Bates H.J."/>
            <person name="Dunwell J.M."/>
            <person name="Nellist C.F."/>
            <person name="Harrison R.J."/>
        </authorList>
    </citation>
    <scope>NUCLEOTIDE SEQUENCE [LARGE SCALE GENOMIC DNA]</scope>
    <source>
        <strain evidence="9 13">A4</strain>
        <strain evidence="8 14">BC-1</strain>
        <strain evidence="7 17">BC-23</strain>
        <strain evidence="6 12">NOV-27</strain>
        <strain evidence="4 15">NOV-71</strain>
        <strain evidence="10 18">NOV-77</strain>
        <strain evidence="2 11">NOV-9</strain>
        <strain evidence="5 19">ONT-3</strain>
        <strain evidence="3 16">SCRP245</strain>
    </source>
</reference>
<dbReference type="Proteomes" id="UP000460718">
    <property type="component" value="Unassembled WGS sequence"/>
</dbReference>
<dbReference type="EMBL" id="QXFW01002718">
    <property type="protein sequence ID" value="KAE8975997.1"/>
    <property type="molecule type" value="Genomic_DNA"/>
</dbReference>
<dbReference type="EMBL" id="QXGE01002740">
    <property type="protein sequence ID" value="KAE9279532.1"/>
    <property type="molecule type" value="Genomic_DNA"/>
</dbReference>
<evidence type="ECO:0000313" key="19">
    <source>
        <dbReference type="Proteomes" id="UP000488956"/>
    </source>
</evidence>
<dbReference type="EMBL" id="QXFY01003187">
    <property type="protein sequence ID" value="KAE9287677.1"/>
    <property type="molecule type" value="Genomic_DNA"/>
</dbReference>
<evidence type="ECO:0000313" key="7">
    <source>
        <dbReference type="EMBL" id="KAE9186103.1"/>
    </source>
</evidence>
<evidence type="ECO:0000313" key="11">
    <source>
        <dbReference type="Proteomes" id="UP000429523"/>
    </source>
</evidence>
<evidence type="ECO:0000313" key="2">
    <source>
        <dbReference type="EMBL" id="KAE8923636.1"/>
    </source>
</evidence>
<comment type="caution">
    <text evidence="2">The sequence shown here is derived from an EMBL/GenBank/DDBJ whole genome shotgun (WGS) entry which is preliminary data.</text>
</comment>
<feature type="chain" id="PRO_5036163533" description="Secreted protein" evidence="1">
    <location>
        <begin position="29"/>
        <end position="62"/>
    </location>
</feature>